<dbReference type="Pfam" id="PF10244">
    <property type="entry name" value="MRP-L51"/>
    <property type="match status" value="1"/>
</dbReference>
<evidence type="ECO:0000256" key="7">
    <source>
        <dbReference type="ARBA" id="ARBA00035182"/>
    </source>
</evidence>
<evidence type="ECO:0000256" key="5">
    <source>
        <dbReference type="ARBA" id="ARBA00023128"/>
    </source>
</evidence>
<comment type="similarity">
    <text evidence="2">Belongs to the mitochondrion-specific ribosomal protein mL51 family.</text>
</comment>
<dbReference type="InterPro" id="IPR019373">
    <property type="entry name" value="Ribosomal_mL51"/>
</dbReference>
<gene>
    <name evidence="9" type="ORF">QYM36_017314</name>
</gene>
<proteinExistence type="inferred from homology"/>
<dbReference type="Proteomes" id="UP001187531">
    <property type="component" value="Unassembled WGS sequence"/>
</dbReference>
<evidence type="ECO:0000256" key="2">
    <source>
        <dbReference type="ARBA" id="ARBA00010972"/>
    </source>
</evidence>
<reference evidence="9" key="1">
    <citation type="submission" date="2023-07" db="EMBL/GenBank/DDBJ databases">
        <title>Chromosome-level genome assembly of Artemia franciscana.</title>
        <authorList>
            <person name="Jo E."/>
        </authorList>
    </citation>
    <scope>NUCLEOTIDE SEQUENCE</scope>
    <source>
        <tissue evidence="9">Whole body</tissue>
    </source>
</reference>
<dbReference type="PANTHER" id="PTHR13409">
    <property type="entry name" value="MITOCHONDRIAL 39S RIBOSOMAL PROTEIN L51"/>
    <property type="match status" value="1"/>
</dbReference>
<evidence type="ECO:0000313" key="9">
    <source>
        <dbReference type="EMBL" id="KAK2705227.1"/>
    </source>
</evidence>
<dbReference type="EMBL" id="JAVRJZ010000021">
    <property type="protein sequence ID" value="KAK2705227.1"/>
    <property type="molecule type" value="Genomic_DNA"/>
</dbReference>
<dbReference type="PANTHER" id="PTHR13409:SF0">
    <property type="entry name" value="LARGE RIBOSOMAL SUBUNIT PROTEIN ML51"/>
    <property type="match status" value="1"/>
</dbReference>
<keyword evidence="6" id="KW-0687">Ribonucleoprotein</keyword>
<accession>A0AA88HH50</accession>
<evidence type="ECO:0000256" key="3">
    <source>
        <dbReference type="ARBA" id="ARBA00022946"/>
    </source>
</evidence>
<comment type="subcellular location">
    <subcellularLocation>
        <location evidence="1">Mitochondrion</location>
    </subcellularLocation>
</comment>
<evidence type="ECO:0000256" key="4">
    <source>
        <dbReference type="ARBA" id="ARBA00022980"/>
    </source>
</evidence>
<dbReference type="GO" id="GO:0003735">
    <property type="term" value="F:structural constituent of ribosome"/>
    <property type="evidence" value="ECO:0007669"/>
    <property type="project" value="InterPro"/>
</dbReference>
<keyword evidence="3" id="KW-0809">Transit peptide</keyword>
<evidence type="ECO:0000256" key="8">
    <source>
        <dbReference type="ARBA" id="ARBA00035419"/>
    </source>
</evidence>
<dbReference type="GO" id="GO:0005762">
    <property type="term" value="C:mitochondrial large ribosomal subunit"/>
    <property type="evidence" value="ECO:0007669"/>
    <property type="project" value="TreeGrafter"/>
</dbReference>
<evidence type="ECO:0000256" key="6">
    <source>
        <dbReference type="ARBA" id="ARBA00023274"/>
    </source>
</evidence>
<keyword evidence="4" id="KW-0689">Ribosomal protein</keyword>
<evidence type="ECO:0000313" key="10">
    <source>
        <dbReference type="Proteomes" id="UP001187531"/>
    </source>
</evidence>
<sequence length="172" mass="20345">MSRLIPNYVIIATRNFTSVKSSGKVPEKNMKYHSEKIVEDRPPRDFGYEEKLLQEGLLPRLKDGGPVKNLPDFKPKDRWSQKRAVFGQNDYIDILGSGNLRPIDIMYGVPYWLRGLKDNREYQTLIRKRVVYGLSGYSTQYPTKWEKMQKRISYLYRFINNYQKQDVGWKGQ</sequence>
<protein>
    <recommendedName>
        <fullName evidence="7">Large ribosomal subunit protein mL51</fullName>
    </recommendedName>
    <alternativeName>
        <fullName evidence="8">39S ribosomal protein L51, mitochondrial</fullName>
    </alternativeName>
</protein>
<dbReference type="AlphaFoldDB" id="A0AA88HH50"/>
<keyword evidence="5" id="KW-0496">Mitochondrion</keyword>
<comment type="caution">
    <text evidence="9">The sequence shown here is derived from an EMBL/GenBank/DDBJ whole genome shotgun (WGS) entry which is preliminary data.</text>
</comment>
<name>A0AA88HH50_ARTSF</name>
<evidence type="ECO:0000256" key="1">
    <source>
        <dbReference type="ARBA" id="ARBA00004173"/>
    </source>
</evidence>
<organism evidence="9 10">
    <name type="scientific">Artemia franciscana</name>
    <name type="common">Brine shrimp</name>
    <name type="synonym">Artemia sanfranciscana</name>
    <dbReference type="NCBI Taxonomy" id="6661"/>
    <lineage>
        <taxon>Eukaryota</taxon>
        <taxon>Metazoa</taxon>
        <taxon>Ecdysozoa</taxon>
        <taxon>Arthropoda</taxon>
        <taxon>Crustacea</taxon>
        <taxon>Branchiopoda</taxon>
        <taxon>Anostraca</taxon>
        <taxon>Artemiidae</taxon>
        <taxon>Artemia</taxon>
    </lineage>
</organism>
<keyword evidence="10" id="KW-1185">Reference proteome</keyword>
<dbReference type="GO" id="GO:0006412">
    <property type="term" value="P:translation"/>
    <property type="evidence" value="ECO:0007669"/>
    <property type="project" value="TreeGrafter"/>
</dbReference>